<proteinExistence type="predicted"/>
<name>A0A3G5A3A8_9VIRU</name>
<dbReference type="PANTHER" id="PTHR38899:SF1">
    <property type="entry name" value="PROTEIN KINASE"/>
    <property type="match status" value="1"/>
</dbReference>
<accession>A0A3G5A3A8</accession>
<protein>
    <submittedName>
        <fullName evidence="1">Uncharacterized protein</fullName>
    </submittedName>
</protein>
<gene>
    <name evidence="1" type="ORF">Gaeavirus3_13</name>
</gene>
<evidence type="ECO:0000313" key="1">
    <source>
        <dbReference type="EMBL" id="AYV79959.1"/>
    </source>
</evidence>
<dbReference type="PANTHER" id="PTHR38899">
    <property type="entry name" value="DOMAIN OOKINETE PROTEIN, PUTATIVE-RELATED"/>
    <property type="match status" value="1"/>
</dbReference>
<organism evidence="1">
    <name type="scientific">Gaeavirus sp</name>
    <dbReference type="NCBI Taxonomy" id="2487767"/>
    <lineage>
        <taxon>Viruses</taxon>
        <taxon>Varidnaviria</taxon>
        <taxon>Bamfordvirae</taxon>
        <taxon>Nucleocytoviricota</taxon>
        <taxon>Megaviricetes</taxon>
        <taxon>Imitervirales</taxon>
        <taxon>Mimiviridae</taxon>
        <taxon>Klosneuvirinae</taxon>
    </lineage>
</organism>
<dbReference type="EMBL" id="MK072201">
    <property type="protein sequence ID" value="AYV79959.1"/>
    <property type="molecule type" value="Genomic_DNA"/>
</dbReference>
<sequence>MEADIRIVSARDMYSSTSSSPTEWKIKTFKDILNSIVLRISDKLQCNMFLNIISLGDANYEYAALISLDDYFKSNIKNINYLLKSIKFIEKPRFDIIIDQIMTVKKNAEHIINKIGYIDLKFKD</sequence>
<reference evidence="1" key="1">
    <citation type="submission" date="2018-10" db="EMBL/GenBank/DDBJ databases">
        <title>Hidden diversity of soil giant viruses.</title>
        <authorList>
            <person name="Schulz F."/>
            <person name="Alteio L."/>
            <person name="Goudeau D."/>
            <person name="Ryan E.M."/>
            <person name="Malmstrom R.R."/>
            <person name="Blanchard J."/>
            <person name="Woyke T."/>
        </authorList>
    </citation>
    <scope>NUCLEOTIDE SEQUENCE</scope>
    <source>
        <strain evidence="1">GAV1</strain>
    </source>
</reference>